<sequence>MAAVVAVHGVGKQTLGEDSLLKDWYPALCDGIRRAGGAPPARQAVAMGFYGDLFRPPGSTLAVGDPRYTAEDVEEGFEKDLLLAWWRAAAAVDERVVAPGADTLARTPRSVQAALRALGNCGFFADLALRALVFDLKQVSRYLTDDALRQAAIDRVTARIGPDTRVVVGHSLGSVVAYQALCALPGHRVRALVTLGSPLGVSMVCRRMRPEPGDWPGGGALVWTNVVDHGDVVALEKDLRPRYGPRVRPVVVANGSHAHDACPYLTAEPTGAAVAEGLDAGG</sequence>
<organism evidence="1 2">
    <name type="scientific">Streptantibioticus silvisoli</name>
    <dbReference type="NCBI Taxonomy" id="2705255"/>
    <lineage>
        <taxon>Bacteria</taxon>
        <taxon>Bacillati</taxon>
        <taxon>Actinomycetota</taxon>
        <taxon>Actinomycetes</taxon>
        <taxon>Kitasatosporales</taxon>
        <taxon>Streptomycetaceae</taxon>
        <taxon>Streptantibioticus</taxon>
    </lineage>
</organism>
<gene>
    <name evidence="1" type="ORF">POF43_011150</name>
</gene>
<dbReference type="InterPro" id="IPR029058">
    <property type="entry name" value="AB_hydrolase_fold"/>
</dbReference>
<name>A0ABT6VXP2_9ACTN</name>
<reference evidence="1 2" key="1">
    <citation type="submission" date="2023-05" db="EMBL/GenBank/DDBJ databases">
        <title>Streptantibioticus silvisoli sp. nov., acidotolerant actinomycetes 1 from pine litter.</title>
        <authorList>
            <person name="Swiecimska M."/>
            <person name="Golinska P."/>
            <person name="Sangal V."/>
            <person name="Wachnowicz B."/>
            <person name="Goodfellow M."/>
        </authorList>
    </citation>
    <scope>NUCLEOTIDE SEQUENCE [LARGE SCALE GENOMIC DNA]</scope>
    <source>
        <strain evidence="1 2">SL54</strain>
    </source>
</reference>
<dbReference type="Proteomes" id="UP001156398">
    <property type="component" value="Unassembled WGS sequence"/>
</dbReference>
<dbReference type="SUPFAM" id="SSF53474">
    <property type="entry name" value="alpha/beta-Hydrolases"/>
    <property type="match status" value="1"/>
</dbReference>
<dbReference type="Gene3D" id="3.40.50.1820">
    <property type="entry name" value="alpha/beta hydrolase"/>
    <property type="match status" value="1"/>
</dbReference>
<proteinExistence type="predicted"/>
<accession>A0ABT6VXP2</accession>
<keyword evidence="2" id="KW-1185">Reference proteome</keyword>
<dbReference type="EMBL" id="JAAGKO020000012">
    <property type="protein sequence ID" value="MDI5963256.1"/>
    <property type="molecule type" value="Genomic_DNA"/>
</dbReference>
<evidence type="ECO:0000313" key="1">
    <source>
        <dbReference type="EMBL" id="MDI5963256.1"/>
    </source>
</evidence>
<protein>
    <recommendedName>
        <fullName evidence="3">Alpha/beta hydrolase</fullName>
    </recommendedName>
</protein>
<evidence type="ECO:0000313" key="2">
    <source>
        <dbReference type="Proteomes" id="UP001156398"/>
    </source>
</evidence>
<comment type="caution">
    <text evidence="1">The sequence shown here is derived from an EMBL/GenBank/DDBJ whole genome shotgun (WGS) entry which is preliminary data.</text>
</comment>
<evidence type="ECO:0008006" key="3">
    <source>
        <dbReference type="Google" id="ProtNLM"/>
    </source>
</evidence>